<sequence>MAEELIFALWGVGDLHDSKLTQRLVAAGAESVRLNVSDADVADAMLRLTTFDTPIEAVLALSCPSGCDIAAVLDALGDVSERHEGWRVEVRTPLTPPYVAVGERTPALANVAFLRRPQELPYDEWLDRWRNHHTEVAITTQATFGYVQNRVLEPVTDTAPDVAAIVEELFPPAALRDPHAFYGSGGDPAELTRRIQRMMASVATFGADRDIDVVPTSRYLLR</sequence>
<dbReference type="RefSeq" id="WP_141812923.1">
    <property type="nucleotide sequence ID" value="NZ_VFPG01000002.1"/>
</dbReference>
<name>A0A543EXR7_9NOCA</name>
<dbReference type="EMBL" id="VFPG01000002">
    <property type="protein sequence ID" value="TQM26371.1"/>
    <property type="molecule type" value="Genomic_DNA"/>
</dbReference>
<dbReference type="InterPro" id="IPR011008">
    <property type="entry name" value="Dimeric_a/b-barrel"/>
</dbReference>
<comment type="caution">
    <text evidence="1">The sequence shown here is derived from an EMBL/GenBank/DDBJ whole genome shotgun (WGS) entry which is preliminary data.</text>
</comment>
<organism evidence="1 2">
    <name type="scientific">Nocardia bhagyanarayanae</name>
    <dbReference type="NCBI Taxonomy" id="1215925"/>
    <lineage>
        <taxon>Bacteria</taxon>
        <taxon>Bacillati</taxon>
        <taxon>Actinomycetota</taxon>
        <taxon>Actinomycetes</taxon>
        <taxon>Mycobacteriales</taxon>
        <taxon>Nocardiaceae</taxon>
        <taxon>Nocardia</taxon>
    </lineage>
</organism>
<protein>
    <submittedName>
        <fullName evidence="1">EthD domain-containing protein</fullName>
    </submittedName>
</protein>
<evidence type="ECO:0000313" key="2">
    <source>
        <dbReference type="Proteomes" id="UP000316331"/>
    </source>
</evidence>
<dbReference type="OrthoDB" id="9015064at2"/>
<dbReference type="SUPFAM" id="SSF54909">
    <property type="entry name" value="Dimeric alpha+beta barrel"/>
    <property type="match status" value="1"/>
</dbReference>
<dbReference type="AlphaFoldDB" id="A0A543EXR7"/>
<gene>
    <name evidence="1" type="ORF">FB390_6562</name>
</gene>
<keyword evidence="2" id="KW-1185">Reference proteome</keyword>
<accession>A0A543EXR7</accession>
<reference evidence="1 2" key="1">
    <citation type="submission" date="2019-06" db="EMBL/GenBank/DDBJ databases">
        <title>Sequencing the genomes of 1000 actinobacteria strains.</title>
        <authorList>
            <person name="Klenk H.-P."/>
        </authorList>
    </citation>
    <scope>NUCLEOTIDE SEQUENCE [LARGE SCALE GENOMIC DNA]</scope>
    <source>
        <strain evidence="1 2">DSM 103495</strain>
    </source>
</reference>
<evidence type="ECO:0000313" key="1">
    <source>
        <dbReference type="EMBL" id="TQM26371.1"/>
    </source>
</evidence>
<proteinExistence type="predicted"/>
<dbReference type="Proteomes" id="UP000316331">
    <property type="component" value="Unassembled WGS sequence"/>
</dbReference>